<proteinExistence type="predicted"/>
<evidence type="ECO:0000313" key="2">
    <source>
        <dbReference type="Proteomes" id="UP000199532"/>
    </source>
</evidence>
<dbReference type="AlphaFoldDB" id="A0A1H6QA55"/>
<dbReference type="Proteomes" id="UP000199532">
    <property type="component" value="Unassembled WGS sequence"/>
</dbReference>
<evidence type="ECO:0000313" key="1">
    <source>
        <dbReference type="EMBL" id="SEI40671.1"/>
    </source>
</evidence>
<organism evidence="1 2">
    <name type="scientific">Dyadobacter koreensis</name>
    <dbReference type="NCBI Taxonomy" id="408657"/>
    <lineage>
        <taxon>Bacteria</taxon>
        <taxon>Pseudomonadati</taxon>
        <taxon>Bacteroidota</taxon>
        <taxon>Cytophagia</taxon>
        <taxon>Cytophagales</taxon>
        <taxon>Spirosomataceae</taxon>
        <taxon>Dyadobacter</taxon>
    </lineage>
</organism>
<name>A0A1H6QA55_9BACT</name>
<protein>
    <submittedName>
        <fullName evidence="1">Uncharacterized protein</fullName>
    </submittedName>
</protein>
<dbReference type="RefSeq" id="WP_090331505.1">
    <property type="nucleotide sequence ID" value="NZ_FNXY01000001.1"/>
</dbReference>
<accession>A0A1H6QA55</accession>
<dbReference type="EMBL" id="FNXY01000001">
    <property type="protein sequence ID" value="SEI40671.1"/>
    <property type="molecule type" value="Genomic_DNA"/>
</dbReference>
<keyword evidence="2" id="KW-1185">Reference proteome</keyword>
<sequence length="83" mass="9409">METLLFWGNGEDLSDFLSAQPNGLVKNIEIQYNAKLGKAYVRSDNRQVMDLLSRKFQLKPVSPEEEFLGAVAADRSGWITVYK</sequence>
<gene>
    <name evidence="1" type="ORF">SAMN04487995_0451</name>
</gene>
<reference evidence="1 2" key="1">
    <citation type="submission" date="2016-10" db="EMBL/GenBank/DDBJ databases">
        <authorList>
            <person name="de Groot N.N."/>
        </authorList>
    </citation>
    <scope>NUCLEOTIDE SEQUENCE [LARGE SCALE GENOMIC DNA]</scope>
    <source>
        <strain evidence="1 2">DSM 19938</strain>
    </source>
</reference>